<name>A0A392UNI8_9FABA</name>
<evidence type="ECO:0000313" key="1">
    <source>
        <dbReference type="EMBL" id="MCI75141.1"/>
    </source>
</evidence>
<comment type="caution">
    <text evidence="1">The sequence shown here is derived from an EMBL/GenBank/DDBJ whole genome shotgun (WGS) entry which is preliminary data.</text>
</comment>
<organism evidence="1 2">
    <name type="scientific">Trifolium medium</name>
    <dbReference type="NCBI Taxonomy" id="97028"/>
    <lineage>
        <taxon>Eukaryota</taxon>
        <taxon>Viridiplantae</taxon>
        <taxon>Streptophyta</taxon>
        <taxon>Embryophyta</taxon>
        <taxon>Tracheophyta</taxon>
        <taxon>Spermatophyta</taxon>
        <taxon>Magnoliopsida</taxon>
        <taxon>eudicotyledons</taxon>
        <taxon>Gunneridae</taxon>
        <taxon>Pentapetalae</taxon>
        <taxon>rosids</taxon>
        <taxon>fabids</taxon>
        <taxon>Fabales</taxon>
        <taxon>Fabaceae</taxon>
        <taxon>Papilionoideae</taxon>
        <taxon>50 kb inversion clade</taxon>
        <taxon>NPAAA clade</taxon>
        <taxon>Hologalegina</taxon>
        <taxon>IRL clade</taxon>
        <taxon>Trifolieae</taxon>
        <taxon>Trifolium</taxon>
    </lineage>
</organism>
<sequence>MIENWFHSNGRRTIGRMYVVNITGIVRRIGDEHGGRTTDVGVVITTMSHEERSDAQQSSEEL</sequence>
<reference evidence="1 2" key="1">
    <citation type="journal article" date="2018" name="Front. Plant Sci.">
        <title>Red Clover (Trifolium pratense) and Zigzag Clover (T. medium) - A Picture of Genomic Similarities and Differences.</title>
        <authorList>
            <person name="Dluhosova J."/>
            <person name="Istvanek J."/>
            <person name="Nedelnik J."/>
            <person name="Repkova J."/>
        </authorList>
    </citation>
    <scope>NUCLEOTIDE SEQUENCE [LARGE SCALE GENOMIC DNA]</scope>
    <source>
        <strain evidence="2">cv. 10/8</strain>
        <tissue evidence="1">Leaf</tissue>
    </source>
</reference>
<dbReference type="AlphaFoldDB" id="A0A392UNI8"/>
<proteinExistence type="predicted"/>
<dbReference type="Proteomes" id="UP000265520">
    <property type="component" value="Unassembled WGS sequence"/>
</dbReference>
<accession>A0A392UNI8</accession>
<keyword evidence="2" id="KW-1185">Reference proteome</keyword>
<evidence type="ECO:0000313" key="2">
    <source>
        <dbReference type="Proteomes" id="UP000265520"/>
    </source>
</evidence>
<protein>
    <submittedName>
        <fullName evidence="1">Uncharacterized protein</fullName>
    </submittedName>
</protein>
<dbReference type="EMBL" id="LXQA010876011">
    <property type="protein sequence ID" value="MCI75141.1"/>
    <property type="molecule type" value="Genomic_DNA"/>
</dbReference>